<accession>A0A9N9ZZ55</accession>
<sequence length="170" mass="18852">MANVVYLLVLAASACIILYLLATSAPALDASIVAKSLDIDYDEAQKFVDSVPKGIRFVFPGSLEDLQRMAKVMDIYNHTHASYVMLVFSFTYLFKQTFMIPGSVFLNLLAGALFGIWIGFPLCCLLTTVGASCCYLISAHFGRELIGQLFSGKIQYFQTLVKKSFFLMKV</sequence>
<dbReference type="PANTHER" id="PTHR43220:SF21">
    <property type="entry name" value="TRANSMEMBRANE PROTEIN 41A"/>
    <property type="match status" value="1"/>
</dbReference>
<dbReference type="GO" id="GO:0016020">
    <property type="term" value="C:membrane"/>
    <property type="evidence" value="ECO:0007669"/>
    <property type="project" value="UniProtKB-SubCell"/>
</dbReference>
<dbReference type="InterPro" id="IPR045014">
    <property type="entry name" value="TM41A/B"/>
</dbReference>
<feature type="transmembrane region" description="Helical" evidence="5">
    <location>
        <begin position="75"/>
        <end position="94"/>
    </location>
</feature>
<dbReference type="Proteomes" id="UP001152759">
    <property type="component" value="Chromosome 1"/>
</dbReference>
<evidence type="ECO:0000256" key="2">
    <source>
        <dbReference type="ARBA" id="ARBA00022692"/>
    </source>
</evidence>
<evidence type="ECO:0000313" key="6">
    <source>
        <dbReference type="EMBL" id="CAH0382375.1"/>
    </source>
</evidence>
<keyword evidence="4 5" id="KW-0472">Membrane</keyword>
<feature type="transmembrane region" description="Helical" evidence="5">
    <location>
        <begin position="106"/>
        <end position="129"/>
    </location>
</feature>
<keyword evidence="2 5" id="KW-0812">Transmembrane</keyword>
<name>A0A9N9ZZ55_BEMTA</name>
<dbReference type="AlphaFoldDB" id="A0A9N9ZZ55"/>
<evidence type="ECO:0008006" key="8">
    <source>
        <dbReference type="Google" id="ProtNLM"/>
    </source>
</evidence>
<comment type="subcellular location">
    <subcellularLocation>
        <location evidence="1">Membrane</location>
        <topology evidence="1">Multi-pass membrane protein</topology>
    </subcellularLocation>
</comment>
<dbReference type="PANTHER" id="PTHR43220">
    <property type="match status" value="1"/>
</dbReference>
<protein>
    <recommendedName>
        <fullName evidence="8">Transmembrane protein 41A</fullName>
    </recommendedName>
</protein>
<proteinExistence type="predicted"/>
<reference evidence="6" key="1">
    <citation type="submission" date="2021-12" db="EMBL/GenBank/DDBJ databases">
        <authorList>
            <person name="King R."/>
        </authorList>
    </citation>
    <scope>NUCLEOTIDE SEQUENCE</scope>
</reference>
<dbReference type="EMBL" id="OU963862">
    <property type="protein sequence ID" value="CAH0382375.1"/>
    <property type="molecule type" value="Genomic_DNA"/>
</dbReference>
<evidence type="ECO:0000256" key="1">
    <source>
        <dbReference type="ARBA" id="ARBA00004141"/>
    </source>
</evidence>
<organism evidence="6 7">
    <name type="scientific">Bemisia tabaci</name>
    <name type="common">Sweetpotato whitefly</name>
    <name type="synonym">Aleurodes tabaci</name>
    <dbReference type="NCBI Taxonomy" id="7038"/>
    <lineage>
        <taxon>Eukaryota</taxon>
        <taxon>Metazoa</taxon>
        <taxon>Ecdysozoa</taxon>
        <taxon>Arthropoda</taxon>
        <taxon>Hexapoda</taxon>
        <taxon>Insecta</taxon>
        <taxon>Pterygota</taxon>
        <taxon>Neoptera</taxon>
        <taxon>Paraneoptera</taxon>
        <taxon>Hemiptera</taxon>
        <taxon>Sternorrhyncha</taxon>
        <taxon>Aleyrodoidea</taxon>
        <taxon>Aleyrodidae</taxon>
        <taxon>Aleyrodinae</taxon>
        <taxon>Bemisia</taxon>
    </lineage>
</organism>
<feature type="non-terminal residue" evidence="6">
    <location>
        <position position="1"/>
    </location>
</feature>
<evidence type="ECO:0000256" key="3">
    <source>
        <dbReference type="ARBA" id="ARBA00022989"/>
    </source>
</evidence>
<keyword evidence="7" id="KW-1185">Reference proteome</keyword>
<gene>
    <name evidence="6" type="ORF">BEMITA_LOCUS1921</name>
</gene>
<evidence type="ECO:0000256" key="5">
    <source>
        <dbReference type="SAM" id="Phobius"/>
    </source>
</evidence>
<evidence type="ECO:0000313" key="7">
    <source>
        <dbReference type="Proteomes" id="UP001152759"/>
    </source>
</evidence>
<evidence type="ECO:0000256" key="4">
    <source>
        <dbReference type="ARBA" id="ARBA00023136"/>
    </source>
</evidence>
<keyword evidence="3 5" id="KW-1133">Transmembrane helix</keyword>